<dbReference type="EMBL" id="FNFP01000003">
    <property type="protein sequence ID" value="SDK72573.1"/>
    <property type="molecule type" value="Genomic_DNA"/>
</dbReference>
<evidence type="ECO:0000256" key="3">
    <source>
        <dbReference type="ARBA" id="ARBA00022840"/>
    </source>
</evidence>
<evidence type="ECO:0000256" key="1">
    <source>
        <dbReference type="ARBA" id="ARBA00022741"/>
    </source>
</evidence>
<dbReference type="SUPFAM" id="SSF50891">
    <property type="entry name" value="Cyclophilin-like"/>
    <property type="match status" value="1"/>
</dbReference>
<feature type="domain" description="Carboxyltransferase" evidence="4">
    <location>
        <begin position="5"/>
        <end position="206"/>
    </location>
</feature>
<evidence type="ECO:0000313" key="6">
    <source>
        <dbReference type="Proteomes" id="UP000198718"/>
    </source>
</evidence>
<sequence>MYDKIKYLIAGDRALVMEFGNCISEEINEKIRAMTIAIEMKNIKGIVEVVPTYRSLMIHYNPLTIEYTVLLRTMQALEEELKSIELPAPRVIEIPTLYGGDYGPDIDTVAKHNELTVEEVVRIHTSGEYLIYMLGFTPGFPYLGGMDTKIATPRLESPRTKIKGGSVGIAGSQTGIYSIDSPGGWQLIGWTPVKLYDENAEKPILLKAGNYIKFKEIDEEEYRRIEPSIKDRTYECKSYPKGQGGGNIGQN</sequence>
<dbReference type="InterPro" id="IPR029000">
    <property type="entry name" value="Cyclophilin-like_dom_sf"/>
</dbReference>
<dbReference type="OrthoDB" id="9778567at2"/>
<reference evidence="5 6" key="1">
    <citation type="submission" date="2016-10" db="EMBL/GenBank/DDBJ databases">
        <authorList>
            <person name="de Groot N.N."/>
        </authorList>
    </citation>
    <scope>NUCLEOTIDE SEQUENCE [LARGE SCALE GENOMIC DNA]</scope>
    <source>
        <strain evidence="5 6">DSM 18346</strain>
    </source>
</reference>
<dbReference type="NCBIfam" id="TIGR00370">
    <property type="entry name" value="5-oxoprolinase subunit PxpB"/>
    <property type="match status" value="1"/>
</dbReference>
<dbReference type="SMART" id="SM00796">
    <property type="entry name" value="AHS1"/>
    <property type="match status" value="1"/>
</dbReference>
<dbReference type="InterPro" id="IPR010016">
    <property type="entry name" value="PxpB"/>
</dbReference>
<organism evidence="5 6">
    <name type="scientific">Natronincola ferrireducens</name>
    <dbReference type="NCBI Taxonomy" id="393762"/>
    <lineage>
        <taxon>Bacteria</taxon>
        <taxon>Bacillati</taxon>
        <taxon>Bacillota</taxon>
        <taxon>Clostridia</taxon>
        <taxon>Peptostreptococcales</taxon>
        <taxon>Natronincolaceae</taxon>
        <taxon>Natronincola</taxon>
    </lineage>
</organism>
<dbReference type="AlphaFoldDB" id="A0A1G9E8U4"/>
<keyword evidence="2" id="KW-0378">Hydrolase</keyword>
<dbReference type="Proteomes" id="UP000198718">
    <property type="component" value="Unassembled WGS sequence"/>
</dbReference>
<dbReference type="Gene3D" id="2.40.100.10">
    <property type="entry name" value="Cyclophilin-like"/>
    <property type="match status" value="1"/>
</dbReference>
<keyword evidence="3" id="KW-0067">ATP-binding</keyword>
<dbReference type="Gene3D" id="3.30.1360.40">
    <property type="match status" value="1"/>
</dbReference>
<dbReference type="GO" id="GO:0005524">
    <property type="term" value="F:ATP binding"/>
    <property type="evidence" value="ECO:0007669"/>
    <property type="project" value="UniProtKB-KW"/>
</dbReference>
<dbReference type="RefSeq" id="WP_090553436.1">
    <property type="nucleotide sequence ID" value="NZ_FNFP01000003.1"/>
</dbReference>
<dbReference type="PANTHER" id="PTHR34698">
    <property type="entry name" value="5-OXOPROLINASE SUBUNIT B"/>
    <property type="match status" value="1"/>
</dbReference>
<keyword evidence="1" id="KW-0547">Nucleotide-binding</keyword>
<name>A0A1G9E8U4_9FIRM</name>
<evidence type="ECO:0000256" key="2">
    <source>
        <dbReference type="ARBA" id="ARBA00022801"/>
    </source>
</evidence>
<dbReference type="PANTHER" id="PTHR34698:SF2">
    <property type="entry name" value="5-OXOPROLINASE SUBUNIT B"/>
    <property type="match status" value="1"/>
</dbReference>
<gene>
    <name evidence="5" type="ORF">SAMN05660472_01876</name>
</gene>
<dbReference type="InterPro" id="IPR003833">
    <property type="entry name" value="CT_C_D"/>
</dbReference>
<dbReference type="Pfam" id="PF02682">
    <property type="entry name" value="CT_C_D"/>
    <property type="match status" value="1"/>
</dbReference>
<dbReference type="SUPFAM" id="SSF160467">
    <property type="entry name" value="PH0987 N-terminal domain-like"/>
    <property type="match status" value="1"/>
</dbReference>
<protein>
    <submittedName>
        <fullName evidence="5">Sensor histidine kinase inhibitor, KipI family</fullName>
    </submittedName>
</protein>
<dbReference type="STRING" id="393762.SAMN05660472_01876"/>
<proteinExistence type="predicted"/>
<evidence type="ECO:0000259" key="4">
    <source>
        <dbReference type="SMART" id="SM00796"/>
    </source>
</evidence>
<accession>A0A1G9E8U4</accession>
<keyword evidence="6" id="KW-1185">Reference proteome</keyword>
<dbReference type="GO" id="GO:0016787">
    <property type="term" value="F:hydrolase activity"/>
    <property type="evidence" value="ECO:0007669"/>
    <property type="project" value="UniProtKB-KW"/>
</dbReference>
<evidence type="ECO:0000313" key="5">
    <source>
        <dbReference type="EMBL" id="SDK72573.1"/>
    </source>
</evidence>